<gene>
    <name evidence="3" type="ORF">RS24_01266</name>
</gene>
<proteinExistence type="predicted"/>
<feature type="region of interest" description="Disordered" evidence="1">
    <location>
        <begin position="63"/>
        <end position="124"/>
    </location>
</feature>
<evidence type="ECO:0000256" key="1">
    <source>
        <dbReference type="SAM" id="MobiDB-lite"/>
    </source>
</evidence>
<comment type="caution">
    <text evidence="3">The sequence shown here is derived from an EMBL/GenBank/DDBJ whole genome shotgun (WGS) entry which is preliminary data.</text>
</comment>
<dbReference type="RefSeq" id="WP_021777247.1">
    <property type="nucleotide sequence ID" value="NZ_AWXE01000004.1"/>
</dbReference>
<dbReference type="eggNOG" id="COG3266">
    <property type="taxonomic scope" value="Bacteria"/>
</dbReference>
<feature type="transmembrane region" description="Helical" evidence="2">
    <location>
        <begin position="20"/>
        <end position="37"/>
    </location>
</feature>
<feature type="compositionally biased region" description="Basic and acidic residues" evidence="1">
    <location>
        <begin position="69"/>
        <end position="82"/>
    </location>
</feature>
<keyword evidence="2" id="KW-1133">Transmembrane helix</keyword>
<protein>
    <submittedName>
        <fullName evidence="3">HupE / UreJ protein</fullName>
    </submittedName>
</protein>
<dbReference type="Gene3D" id="3.30.1150.10">
    <property type="match status" value="1"/>
</dbReference>
<keyword evidence="2" id="KW-0812">Transmembrane</keyword>
<keyword evidence="4" id="KW-1185">Reference proteome</keyword>
<organism evidence="3 4">
    <name type="scientific">Candidatus Micropelagius thuwalensis</name>
    <dbReference type="NCBI Taxonomy" id="1397666"/>
    <lineage>
        <taxon>Bacteria</taxon>
        <taxon>Pseudomonadati</taxon>
        <taxon>Pseudomonadota</taxon>
        <taxon>Alphaproteobacteria</taxon>
        <taxon>PS1 clade</taxon>
        <taxon>Candidatus Micropelagius</taxon>
    </lineage>
</organism>
<dbReference type="SUPFAM" id="SSF74653">
    <property type="entry name" value="TolA/TonB C-terminal domain"/>
    <property type="match status" value="1"/>
</dbReference>
<dbReference type="Proteomes" id="UP000016762">
    <property type="component" value="Unassembled WGS sequence"/>
</dbReference>
<reference evidence="3 4" key="1">
    <citation type="journal article" date="2014" name="FEMS Microbiol. Ecol.">
        <title>Genomic differentiation among two strains of the PS1 clade isolated from geographically separated marine habitats.</title>
        <authorList>
            <person name="Jimenez-Infante F."/>
            <person name="Ngugi D.K."/>
            <person name="Alam I."/>
            <person name="Rashid M."/>
            <person name="Baalawi W."/>
            <person name="Kamau A.A."/>
            <person name="Bajic V.B."/>
            <person name="Stingl U."/>
        </authorList>
    </citation>
    <scope>NUCLEOTIDE SEQUENCE [LARGE SCALE GENOMIC DNA]</scope>
    <source>
        <strain evidence="3 4">RS24</strain>
    </source>
</reference>
<evidence type="ECO:0000256" key="2">
    <source>
        <dbReference type="SAM" id="Phobius"/>
    </source>
</evidence>
<evidence type="ECO:0000313" key="3">
    <source>
        <dbReference type="EMBL" id="ERL46268.1"/>
    </source>
</evidence>
<dbReference type="OrthoDB" id="7161229at2"/>
<accession>U2WRW2</accession>
<keyword evidence="2" id="KW-0472">Membrane</keyword>
<dbReference type="EMBL" id="AWXE01000004">
    <property type="protein sequence ID" value="ERL46268.1"/>
    <property type="molecule type" value="Genomic_DNA"/>
</dbReference>
<dbReference type="AlphaFoldDB" id="U2WRW2"/>
<evidence type="ECO:0000313" key="4">
    <source>
        <dbReference type="Proteomes" id="UP000016762"/>
    </source>
</evidence>
<sequence>MLRQNRADYLRSSSLNREITLSTVLHILVGLSAFIVLPTPEKISLPDYALPIDVITIEEFTRMTSQDSQPEKKTDQAEEIEKPPVYIRQEAAPPAQVDNTDAMPLPEPKPKAAETPPEQLPAPVNLVGDAVPLARPRPAKPERKPLLDTAAVQALLDKTPDLPEPTPPKPLANLPPGERMSLSEIDAFRAQIRACWSVPAGAKNAENLLVRVRVQLDPTGRPIAKKIINRAQLTDSFFLSAAESVLRAIERCQPYKMPPEKYESWREMELNFDPSKMLNG</sequence>
<dbReference type="STRING" id="1397666.RS24_01266"/>
<name>U2WRW2_9PROT</name>